<accession>A0ABP8WMG3</accession>
<dbReference type="SUPFAM" id="SSF51556">
    <property type="entry name" value="Metallo-dependent hydrolases"/>
    <property type="match status" value="1"/>
</dbReference>
<dbReference type="InterPro" id="IPR032465">
    <property type="entry name" value="ACMSD"/>
</dbReference>
<evidence type="ECO:0000256" key="1">
    <source>
        <dbReference type="ARBA" id="ARBA00023239"/>
    </source>
</evidence>
<dbReference type="EMBL" id="BAABIC010000010">
    <property type="protein sequence ID" value="GAA4692316.1"/>
    <property type="molecule type" value="Genomic_DNA"/>
</dbReference>
<protein>
    <submittedName>
        <fullName evidence="3">Amidohydrolase family protein</fullName>
    </submittedName>
</protein>
<gene>
    <name evidence="3" type="ORF">GCM10023215_31780</name>
</gene>
<feature type="domain" description="Amidohydrolase-related" evidence="2">
    <location>
        <begin position="7"/>
        <end position="353"/>
    </location>
</feature>
<dbReference type="InterPro" id="IPR032466">
    <property type="entry name" value="Metal_Hydrolase"/>
</dbReference>
<proteinExistence type="predicted"/>
<comment type="caution">
    <text evidence="3">The sequence shown here is derived from an EMBL/GenBank/DDBJ whole genome shotgun (WGS) entry which is preliminary data.</text>
</comment>
<dbReference type="Proteomes" id="UP001500325">
    <property type="component" value="Unassembled WGS sequence"/>
</dbReference>
<evidence type="ECO:0000259" key="2">
    <source>
        <dbReference type="Pfam" id="PF04909"/>
    </source>
</evidence>
<dbReference type="PANTHER" id="PTHR21240:SF28">
    <property type="entry name" value="ISO-OROTATE DECARBOXYLASE (EUROFUNG)"/>
    <property type="match status" value="1"/>
</dbReference>
<dbReference type="RefSeq" id="WP_345381291.1">
    <property type="nucleotide sequence ID" value="NZ_BAABIC010000010.1"/>
</dbReference>
<dbReference type="Pfam" id="PF04909">
    <property type="entry name" value="Amidohydro_2"/>
    <property type="match status" value="1"/>
</dbReference>
<organism evidence="3 4">
    <name type="scientific">Pseudonocardia yuanmonensis</name>
    <dbReference type="NCBI Taxonomy" id="1095914"/>
    <lineage>
        <taxon>Bacteria</taxon>
        <taxon>Bacillati</taxon>
        <taxon>Actinomycetota</taxon>
        <taxon>Actinomycetes</taxon>
        <taxon>Pseudonocardiales</taxon>
        <taxon>Pseudonocardiaceae</taxon>
        <taxon>Pseudonocardia</taxon>
    </lineage>
</organism>
<dbReference type="InterPro" id="IPR006680">
    <property type="entry name" value="Amidohydro-rel"/>
</dbReference>
<evidence type="ECO:0000313" key="4">
    <source>
        <dbReference type="Proteomes" id="UP001500325"/>
    </source>
</evidence>
<dbReference type="PANTHER" id="PTHR21240">
    <property type="entry name" value="2-AMINO-3-CARBOXYLMUCONATE-6-SEMIALDEHYDE DECARBOXYLASE"/>
    <property type="match status" value="1"/>
</dbReference>
<evidence type="ECO:0000313" key="3">
    <source>
        <dbReference type="EMBL" id="GAA4692316.1"/>
    </source>
</evidence>
<reference evidence="4" key="1">
    <citation type="journal article" date="2019" name="Int. J. Syst. Evol. Microbiol.">
        <title>The Global Catalogue of Microorganisms (GCM) 10K type strain sequencing project: providing services to taxonomists for standard genome sequencing and annotation.</title>
        <authorList>
            <consortium name="The Broad Institute Genomics Platform"/>
            <consortium name="The Broad Institute Genome Sequencing Center for Infectious Disease"/>
            <person name="Wu L."/>
            <person name="Ma J."/>
        </authorList>
    </citation>
    <scope>NUCLEOTIDE SEQUENCE [LARGE SCALE GENOMIC DNA]</scope>
    <source>
        <strain evidence="4">JCM 18055</strain>
    </source>
</reference>
<keyword evidence="4" id="KW-1185">Reference proteome</keyword>
<sequence length="355" mass="39943">MGTGGLIDCDVHNAVSGDEELRPYLSQRWRRHMELVGSRTFSPFTKGYAYPKAARLASRRDAWPPTGGLPGSDLDFMRGQLLDAYPVERAVLNCLFRAPEQRYDAYGAALAAAVNDWQVEQWLERDERLRASVTVPFEFPDLAAAEIDRSSAHPGFVQVLLYPRTAAPLGRRQYWPIYEAACRAGLPVGIHAASTTPGPITATGWPSYYIEDHTGLAVAFQAQVVSLIFNGVFDRFPGLRVVLLEGGFAWVPALAHRLDALHARLGEEVPDLRYPPSHYLRTHIRITTQPMEEPERAADLVPLLREVGADLLMFSTDYPHWDFDDPYRAFRTRVPPDLRRRIMHDNACATYRLAS</sequence>
<keyword evidence="1" id="KW-0456">Lyase</keyword>
<name>A0ABP8WMG3_9PSEU</name>
<dbReference type="Gene3D" id="3.20.20.140">
    <property type="entry name" value="Metal-dependent hydrolases"/>
    <property type="match status" value="1"/>
</dbReference>